<dbReference type="SUPFAM" id="SSF49503">
    <property type="entry name" value="Cupredoxins"/>
    <property type="match status" value="1"/>
</dbReference>
<proteinExistence type="predicted"/>
<organism evidence="2 3">
    <name type="scientific">Artemisia annua</name>
    <name type="common">Sweet wormwood</name>
    <dbReference type="NCBI Taxonomy" id="35608"/>
    <lineage>
        <taxon>Eukaryota</taxon>
        <taxon>Viridiplantae</taxon>
        <taxon>Streptophyta</taxon>
        <taxon>Embryophyta</taxon>
        <taxon>Tracheophyta</taxon>
        <taxon>Spermatophyta</taxon>
        <taxon>Magnoliopsida</taxon>
        <taxon>eudicotyledons</taxon>
        <taxon>Gunneridae</taxon>
        <taxon>Pentapetalae</taxon>
        <taxon>asterids</taxon>
        <taxon>campanulids</taxon>
        <taxon>Asterales</taxon>
        <taxon>Asteraceae</taxon>
        <taxon>Asteroideae</taxon>
        <taxon>Anthemideae</taxon>
        <taxon>Artemisiinae</taxon>
        <taxon>Artemisia</taxon>
    </lineage>
</organism>
<dbReference type="STRING" id="35608.A0A2U1N7P3"/>
<name>A0A2U1N7P3_ARTAN</name>
<dbReference type="InterPro" id="IPR008972">
    <property type="entry name" value="Cupredoxin"/>
</dbReference>
<dbReference type="Gene3D" id="2.60.40.420">
    <property type="entry name" value="Cupredoxins - blue copper proteins"/>
    <property type="match status" value="1"/>
</dbReference>
<dbReference type="EMBL" id="PKPP01003421">
    <property type="protein sequence ID" value="PWA69519.1"/>
    <property type="molecule type" value="Genomic_DNA"/>
</dbReference>
<evidence type="ECO:0000313" key="2">
    <source>
        <dbReference type="EMBL" id="PWA69519.1"/>
    </source>
</evidence>
<evidence type="ECO:0000313" key="3">
    <source>
        <dbReference type="Proteomes" id="UP000245207"/>
    </source>
</evidence>
<dbReference type="Pfam" id="PF00394">
    <property type="entry name" value="Cu-oxidase"/>
    <property type="match status" value="1"/>
</dbReference>
<feature type="domain" description="Plastocyanin-like" evidence="1">
    <location>
        <begin position="70"/>
        <end position="149"/>
    </location>
</feature>
<gene>
    <name evidence="2" type="ORF">CTI12_AA298660</name>
</gene>
<protein>
    <submittedName>
        <fullName evidence="2">Cupredoxin superfamily protein</fullName>
    </submittedName>
</protein>
<reference evidence="2 3" key="1">
    <citation type="journal article" date="2018" name="Mol. Plant">
        <title>The genome of Artemisia annua provides insight into the evolution of Asteraceae family and artemisinin biosynthesis.</title>
        <authorList>
            <person name="Shen Q."/>
            <person name="Zhang L."/>
            <person name="Liao Z."/>
            <person name="Wang S."/>
            <person name="Yan T."/>
            <person name="Shi P."/>
            <person name="Liu M."/>
            <person name="Fu X."/>
            <person name="Pan Q."/>
            <person name="Wang Y."/>
            <person name="Lv Z."/>
            <person name="Lu X."/>
            <person name="Zhang F."/>
            <person name="Jiang W."/>
            <person name="Ma Y."/>
            <person name="Chen M."/>
            <person name="Hao X."/>
            <person name="Li L."/>
            <person name="Tang Y."/>
            <person name="Lv G."/>
            <person name="Zhou Y."/>
            <person name="Sun X."/>
            <person name="Brodelius P.E."/>
            <person name="Rose J.K.C."/>
            <person name="Tang K."/>
        </authorList>
    </citation>
    <scope>NUCLEOTIDE SEQUENCE [LARGE SCALE GENOMIC DNA]</scope>
    <source>
        <strain evidence="3">cv. Huhao1</strain>
        <tissue evidence="2">Leaf</tissue>
    </source>
</reference>
<sequence length="233" mass="26774">MESNSLGVHRLIEQQALFYILNDLEKLLTARTFMYHAHYEQQDSELYGMIRVSLRDGEAEPFSYECERRILLNDWYHKSTNEHATGLSSIPYVWVEEKFVCSIPGIATALYNHTSIDCSPHAIIVTPGKTYRLRIGCQTALAALSFEIEVLNYCCIFDGSAKTKAQEKDNWYATFAQKVYKYLLRFLKVNNNFGMPFIVADAVWNGLEEQKLKKLLIWLLFSSNFDTIAGNVA</sequence>
<dbReference type="AlphaFoldDB" id="A0A2U1N7P3"/>
<comment type="caution">
    <text evidence="2">The sequence shown here is derived from an EMBL/GenBank/DDBJ whole genome shotgun (WGS) entry which is preliminary data.</text>
</comment>
<dbReference type="InterPro" id="IPR001117">
    <property type="entry name" value="Cu-oxidase_2nd"/>
</dbReference>
<dbReference type="Proteomes" id="UP000245207">
    <property type="component" value="Unassembled WGS sequence"/>
</dbReference>
<dbReference type="OrthoDB" id="997211at2759"/>
<accession>A0A2U1N7P3</accession>
<keyword evidence="3" id="KW-1185">Reference proteome</keyword>
<evidence type="ECO:0000259" key="1">
    <source>
        <dbReference type="Pfam" id="PF00394"/>
    </source>
</evidence>